<evidence type="ECO:0000256" key="6">
    <source>
        <dbReference type="HAMAP-Rule" id="MF_00074"/>
    </source>
</evidence>
<dbReference type="HOGENOM" id="CLU_065341_0_0_0"/>
<sequence>MSGEPLDLEFVQQALGRWGEAFTPERERAFQQYGQLLLQWNRQINLTGLDEWSAIQRRLLVESLALLPWVDRACERKTPCRMIDVGTGAGIPGIPIAVVRPSLMITLLDATKKKIRFLETVVQQLRLANVVPIHERAEVLAHQPAHRGRYHLATARALAHLATACELTLPFLAPGGLALFPKGTGIEQELAESQPALALLGGELLAVEPLPLADLVGTASTLVVVRAVRPCPPMYPRRPGVPAKRPLGEFTRKE</sequence>
<dbReference type="HAMAP" id="MF_00074">
    <property type="entry name" value="16SrRNA_methyltr_G"/>
    <property type="match status" value="1"/>
</dbReference>
<dbReference type="Gene3D" id="3.40.50.150">
    <property type="entry name" value="Vaccinia Virus protein VP39"/>
    <property type="match status" value="1"/>
</dbReference>
<dbReference type="InterPro" id="IPR029063">
    <property type="entry name" value="SAM-dependent_MTases_sf"/>
</dbReference>
<dbReference type="SUPFAM" id="SSF53335">
    <property type="entry name" value="S-adenosyl-L-methionine-dependent methyltransferases"/>
    <property type="match status" value="1"/>
</dbReference>
<dbReference type="OrthoDB" id="9808773at2"/>
<keyword evidence="2 6" id="KW-0698">rRNA processing</keyword>
<comment type="caution">
    <text evidence="6">Lacks conserved residue(s) required for the propagation of feature annotation.</text>
</comment>
<comment type="similarity">
    <text evidence="6">Belongs to the methyltransferase superfamily. RNA methyltransferase RsmG family.</text>
</comment>
<dbReference type="GO" id="GO:0005829">
    <property type="term" value="C:cytosol"/>
    <property type="evidence" value="ECO:0007669"/>
    <property type="project" value="TreeGrafter"/>
</dbReference>
<dbReference type="eggNOG" id="COG0357">
    <property type="taxonomic scope" value="Bacteria"/>
</dbReference>
<feature type="binding site" evidence="6">
    <location>
        <position position="86"/>
    </location>
    <ligand>
        <name>S-adenosyl-L-methionine</name>
        <dbReference type="ChEBI" id="CHEBI:59789"/>
    </ligand>
</feature>
<dbReference type="CDD" id="cd02440">
    <property type="entry name" value="AdoMet_MTases"/>
    <property type="match status" value="1"/>
</dbReference>
<protein>
    <recommendedName>
        <fullName evidence="6">Ribosomal RNA small subunit methyltransferase G</fullName>
        <ecNumber evidence="6">2.1.1.-</ecNumber>
    </recommendedName>
    <alternativeName>
        <fullName evidence="6">16S rRNA 7-methylguanosine methyltransferase</fullName>
        <shortName evidence="6">16S rRNA m7G methyltransferase</shortName>
    </alternativeName>
</protein>
<keyword evidence="1 6" id="KW-0963">Cytoplasm</keyword>
<comment type="subcellular location">
    <subcellularLocation>
        <location evidence="6">Cytoplasm</location>
    </subcellularLocation>
</comment>
<dbReference type="EMBL" id="CP001275">
    <property type="protein sequence ID" value="ACM06026.1"/>
    <property type="molecule type" value="Genomic_DNA"/>
</dbReference>
<dbReference type="Pfam" id="PF02527">
    <property type="entry name" value="GidB"/>
    <property type="match status" value="1"/>
</dbReference>
<evidence type="ECO:0000256" key="1">
    <source>
        <dbReference type="ARBA" id="ARBA00022490"/>
    </source>
</evidence>
<dbReference type="InterPro" id="IPR003682">
    <property type="entry name" value="rRNA_ssu_MeTfrase_G"/>
</dbReference>
<proteinExistence type="inferred from homology"/>
<comment type="function">
    <text evidence="6">Specifically methylates the N7 position of a guanine in 16S rRNA.</text>
</comment>
<evidence type="ECO:0000256" key="3">
    <source>
        <dbReference type="ARBA" id="ARBA00022603"/>
    </source>
</evidence>
<evidence type="ECO:0000256" key="2">
    <source>
        <dbReference type="ARBA" id="ARBA00022552"/>
    </source>
</evidence>
<dbReference type="PANTHER" id="PTHR31760">
    <property type="entry name" value="S-ADENOSYL-L-METHIONINE-DEPENDENT METHYLTRANSFERASES SUPERFAMILY PROTEIN"/>
    <property type="match status" value="1"/>
</dbReference>
<evidence type="ECO:0000313" key="7">
    <source>
        <dbReference type="EMBL" id="ACM06026.1"/>
    </source>
</evidence>
<keyword evidence="8" id="KW-1185">Reference proteome</keyword>
<reference evidence="7 8" key="1">
    <citation type="journal article" date="2009" name="PLoS ONE">
        <title>Complete genome sequence of the aerobic CO-oxidizing thermophile Thermomicrobium roseum.</title>
        <authorList>
            <person name="Wu D."/>
            <person name="Raymond J."/>
            <person name="Wu M."/>
            <person name="Chatterji S."/>
            <person name="Ren Q."/>
            <person name="Graham J.E."/>
            <person name="Bryant D.A."/>
            <person name="Robb F."/>
            <person name="Colman A."/>
            <person name="Tallon L.J."/>
            <person name="Badger J.H."/>
            <person name="Madupu R."/>
            <person name="Ward N.L."/>
            <person name="Eisen J.A."/>
        </authorList>
    </citation>
    <scope>NUCLEOTIDE SEQUENCE [LARGE SCALE GENOMIC DNA]</scope>
    <source>
        <strain evidence="8">ATCC 27502 / DSM 5159 / P-2</strain>
    </source>
</reference>
<evidence type="ECO:0000256" key="5">
    <source>
        <dbReference type="ARBA" id="ARBA00022691"/>
    </source>
</evidence>
<evidence type="ECO:0000313" key="8">
    <source>
        <dbReference type="Proteomes" id="UP000000447"/>
    </source>
</evidence>
<feature type="binding site" evidence="6">
    <location>
        <begin position="109"/>
        <end position="111"/>
    </location>
    <ligand>
        <name>S-adenosyl-L-methionine</name>
        <dbReference type="ChEBI" id="CHEBI:59789"/>
    </ligand>
</feature>
<name>B9L1L7_THERP</name>
<dbReference type="RefSeq" id="WP_015922228.1">
    <property type="nucleotide sequence ID" value="NC_011959.1"/>
</dbReference>
<dbReference type="EC" id="2.1.1.-" evidence="6"/>
<keyword evidence="3 6" id="KW-0489">Methyltransferase</keyword>
<feature type="binding site" evidence="6">
    <location>
        <position position="156"/>
    </location>
    <ligand>
        <name>S-adenosyl-L-methionine</name>
        <dbReference type="ChEBI" id="CHEBI:59789"/>
    </ligand>
</feature>
<keyword evidence="4 6" id="KW-0808">Transferase</keyword>
<dbReference type="PIRSF" id="PIRSF003078">
    <property type="entry name" value="GidB"/>
    <property type="match status" value="1"/>
</dbReference>
<dbReference type="NCBIfam" id="TIGR00138">
    <property type="entry name" value="rsmG_gidB"/>
    <property type="match status" value="1"/>
</dbReference>
<feature type="binding site" evidence="6">
    <location>
        <begin position="137"/>
        <end position="138"/>
    </location>
    <ligand>
        <name>S-adenosyl-L-methionine</name>
        <dbReference type="ChEBI" id="CHEBI:59789"/>
    </ligand>
</feature>
<accession>B9L1L7</accession>
<keyword evidence="5 6" id="KW-0949">S-adenosyl-L-methionine</keyword>
<dbReference type="STRING" id="309801.trd_1277"/>
<dbReference type="PANTHER" id="PTHR31760:SF0">
    <property type="entry name" value="S-ADENOSYL-L-METHIONINE-DEPENDENT METHYLTRANSFERASES SUPERFAMILY PROTEIN"/>
    <property type="match status" value="1"/>
</dbReference>
<organism evidence="7 8">
    <name type="scientific">Thermomicrobium roseum (strain ATCC 27502 / DSM 5159 / P-2)</name>
    <dbReference type="NCBI Taxonomy" id="309801"/>
    <lineage>
        <taxon>Bacteria</taxon>
        <taxon>Pseudomonadati</taxon>
        <taxon>Thermomicrobiota</taxon>
        <taxon>Thermomicrobia</taxon>
        <taxon>Thermomicrobiales</taxon>
        <taxon>Thermomicrobiaceae</taxon>
        <taxon>Thermomicrobium</taxon>
    </lineage>
</organism>
<gene>
    <name evidence="7" type="primary">gidB</name>
    <name evidence="6" type="synonym">rsmG</name>
    <name evidence="7" type="ordered locus">trd_1277</name>
</gene>
<evidence type="ECO:0000256" key="4">
    <source>
        <dbReference type="ARBA" id="ARBA00022679"/>
    </source>
</evidence>
<dbReference type="GO" id="GO:0070043">
    <property type="term" value="F:rRNA (guanine-N7-)-methyltransferase activity"/>
    <property type="evidence" value="ECO:0007669"/>
    <property type="project" value="UniProtKB-UniRule"/>
</dbReference>
<dbReference type="KEGG" id="tro:trd_1277"/>
<dbReference type="Proteomes" id="UP000000447">
    <property type="component" value="Chromosome"/>
</dbReference>
<dbReference type="AlphaFoldDB" id="B9L1L7"/>